<evidence type="ECO:0000313" key="7">
    <source>
        <dbReference type="Proteomes" id="UP000638648"/>
    </source>
</evidence>
<accession>A0A927N532</accession>
<feature type="domain" description="Luciferase-like" evidence="5">
    <location>
        <begin position="14"/>
        <end position="227"/>
    </location>
</feature>
<name>A0A927N532_9ACTN</name>
<organism evidence="6 7">
    <name type="scientific">Actinopolymorpha pittospori</name>
    <dbReference type="NCBI Taxonomy" id="648752"/>
    <lineage>
        <taxon>Bacteria</taxon>
        <taxon>Bacillati</taxon>
        <taxon>Actinomycetota</taxon>
        <taxon>Actinomycetes</taxon>
        <taxon>Propionibacteriales</taxon>
        <taxon>Actinopolymorphaceae</taxon>
        <taxon>Actinopolymorpha</taxon>
    </lineage>
</organism>
<evidence type="ECO:0000313" key="6">
    <source>
        <dbReference type="EMBL" id="MBE1612536.1"/>
    </source>
</evidence>
<evidence type="ECO:0000256" key="2">
    <source>
        <dbReference type="ARBA" id="ARBA00022643"/>
    </source>
</evidence>
<proteinExistence type="predicted"/>
<dbReference type="SUPFAM" id="SSF51679">
    <property type="entry name" value="Bacterial luciferase-like"/>
    <property type="match status" value="1"/>
</dbReference>
<protein>
    <submittedName>
        <fullName evidence="6">Alkanesulfonate monooxygenase SsuD/methylene tetrahydromethanopterin reductase-like flavin-dependent oxidoreductase (Luciferase family)</fullName>
    </submittedName>
</protein>
<keyword evidence="3" id="KW-0560">Oxidoreductase</keyword>
<evidence type="ECO:0000256" key="1">
    <source>
        <dbReference type="ARBA" id="ARBA00022630"/>
    </source>
</evidence>
<keyword evidence="7" id="KW-1185">Reference proteome</keyword>
<dbReference type="GO" id="GO:0008726">
    <property type="term" value="F:alkanesulfonate monooxygenase activity"/>
    <property type="evidence" value="ECO:0007669"/>
    <property type="project" value="TreeGrafter"/>
</dbReference>
<dbReference type="InterPro" id="IPR050172">
    <property type="entry name" value="SsuD_RutA_monooxygenase"/>
</dbReference>
<dbReference type="AlphaFoldDB" id="A0A927N532"/>
<dbReference type="PANTHER" id="PTHR42847">
    <property type="entry name" value="ALKANESULFONATE MONOOXYGENASE"/>
    <property type="match status" value="1"/>
</dbReference>
<comment type="caution">
    <text evidence="6">The sequence shown here is derived from an EMBL/GenBank/DDBJ whole genome shotgun (WGS) entry which is preliminary data.</text>
</comment>
<dbReference type="InterPro" id="IPR036661">
    <property type="entry name" value="Luciferase-like_sf"/>
</dbReference>
<gene>
    <name evidence="6" type="ORF">HEB94_009384</name>
</gene>
<dbReference type="RefSeq" id="WP_192755566.1">
    <property type="nucleotide sequence ID" value="NZ_BAABJL010000194.1"/>
</dbReference>
<evidence type="ECO:0000259" key="5">
    <source>
        <dbReference type="Pfam" id="PF00296"/>
    </source>
</evidence>
<dbReference type="Pfam" id="PF00296">
    <property type="entry name" value="Bac_luciferase"/>
    <property type="match status" value="1"/>
</dbReference>
<reference evidence="6" key="1">
    <citation type="submission" date="2020-10" db="EMBL/GenBank/DDBJ databases">
        <title>Sequencing the genomes of 1000 actinobacteria strains.</title>
        <authorList>
            <person name="Klenk H.-P."/>
        </authorList>
    </citation>
    <scope>NUCLEOTIDE SEQUENCE</scope>
    <source>
        <strain evidence="6">DSM 45354</strain>
    </source>
</reference>
<dbReference type="EMBL" id="JADBEM010000001">
    <property type="protein sequence ID" value="MBE1612536.1"/>
    <property type="molecule type" value="Genomic_DNA"/>
</dbReference>
<keyword evidence="1" id="KW-0285">Flavoprotein</keyword>
<keyword evidence="2" id="KW-0288">FMN</keyword>
<evidence type="ECO:0000256" key="3">
    <source>
        <dbReference type="ARBA" id="ARBA00023002"/>
    </source>
</evidence>
<dbReference type="GO" id="GO:0046306">
    <property type="term" value="P:alkanesulfonate catabolic process"/>
    <property type="evidence" value="ECO:0007669"/>
    <property type="project" value="TreeGrafter"/>
</dbReference>
<dbReference type="PANTHER" id="PTHR42847:SF4">
    <property type="entry name" value="ALKANESULFONATE MONOOXYGENASE-RELATED"/>
    <property type="match status" value="1"/>
</dbReference>
<keyword evidence="4 6" id="KW-0503">Monooxygenase</keyword>
<dbReference type="Gene3D" id="3.20.20.30">
    <property type="entry name" value="Luciferase-like domain"/>
    <property type="match status" value="1"/>
</dbReference>
<sequence length="282" mass="30756">MRYGLDISSAGSWGDPRTMAEMAALAEASGWDGVFLEDYVFFPGGLESFDPWVTLAAIALATDTVRLGTLVTPLPLRQPARVAVEAMTLDHLSGGRFVLGVGAGDPASDDVRARGDALTARSAAEILDEAIEVINALWSGKETTFHGSHLDLSDATLRPRPLQRPGIPIWVGGCLTRRGPRERALRWDGACLYGTPPPTWRDVTADEVRALRHDARERRGDDTFVVAVGGRERRDDLDAEIDYVTSLAEAGTDWWHEYVPPRLPYDTARALVEAGPIRARPS</sequence>
<evidence type="ECO:0000256" key="4">
    <source>
        <dbReference type="ARBA" id="ARBA00023033"/>
    </source>
</evidence>
<dbReference type="Proteomes" id="UP000638648">
    <property type="component" value="Unassembled WGS sequence"/>
</dbReference>
<dbReference type="InterPro" id="IPR011251">
    <property type="entry name" value="Luciferase-like_dom"/>
</dbReference>